<dbReference type="InParanoid" id="A0A1S0TMS1"/>
<protein>
    <submittedName>
        <fullName evidence="1">Uncharacterized protein</fullName>
    </submittedName>
</protein>
<sequence>MWNRLEMENLWKIWYFFKFDVSARSFGSQAHLEYDFIHIDNAHFLMLQGETNHPFGYLNIRSFGRKLSTTDPGFSGSHFPQQLIFKLPAINGVIDPSMNIKRMKVADLYTEHAKNARCDNEPVVLDLEMVYVKHLVMISSGVPSEITTSSLGIGCSMVLYSATKSVRKIVAEVPHKYERPLSDGAFIKDVQMDLKYTTLHLHRSDASSASPSSLSATEVSINKSYLKRWEYAVIHPHNS</sequence>
<dbReference type="KEGG" id="loa:LOAG_11588"/>
<dbReference type="AlphaFoldDB" id="A0A1S0TMS1"/>
<organism evidence="1">
    <name type="scientific">Loa loa</name>
    <name type="common">Eye worm</name>
    <name type="synonym">Filaria loa</name>
    <dbReference type="NCBI Taxonomy" id="7209"/>
    <lineage>
        <taxon>Eukaryota</taxon>
        <taxon>Metazoa</taxon>
        <taxon>Ecdysozoa</taxon>
        <taxon>Nematoda</taxon>
        <taxon>Chromadorea</taxon>
        <taxon>Rhabditida</taxon>
        <taxon>Spirurina</taxon>
        <taxon>Spiruromorpha</taxon>
        <taxon>Filarioidea</taxon>
        <taxon>Onchocercidae</taxon>
        <taxon>Loa</taxon>
    </lineage>
</organism>
<dbReference type="GeneID" id="9949045"/>
<name>A0A1S0TMS1_LOALO</name>
<evidence type="ECO:0000313" key="1">
    <source>
        <dbReference type="EMBL" id="EFO16916.1"/>
    </source>
</evidence>
<dbReference type="CTD" id="9949045"/>
<reference evidence="1" key="1">
    <citation type="submission" date="2012-04" db="EMBL/GenBank/DDBJ databases">
        <title>The Genome Sequence of Loa loa.</title>
        <authorList>
            <consortium name="The Broad Institute Genome Sequencing Platform"/>
            <consortium name="Broad Institute Genome Sequencing Center for Infectious Disease"/>
            <person name="Nutman T.B."/>
            <person name="Fink D.L."/>
            <person name="Russ C."/>
            <person name="Young S."/>
            <person name="Zeng Q."/>
            <person name="Gargeya S."/>
            <person name="Alvarado L."/>
            <person name="Berlin A."/>
            <person name="Chapman S.B."/>
            <person name="Chen Z."/>
            <person name="Freedman E."/>
            <person name="Gellesch M."/>
            <person name="Goldberg J."/>
            <person name="Griggs A."/>
            <person name="Gujja S."/>
            <person name="Heilman E.R."/>
            <person name="Heiman D."/>
            <person name="Howarth C."/>
            <person name="Mehta T."/>
            <person name="Neiman D."/>
            <person name="Pearson M."/>
            <person name="Roberts A."/>
            <person name="Saif S."/>
            <person name="Shea T."/>
            <person name="Shenoy N."/>
            <person name="Sisk P."/>
            <person name="Stolte C."/>
            <person name="Sykes S."/>
            <person name="White J."/>
            <person name="Yandava C."/>
            <person name="Haas B."/>
            <person name="Henn M.R."/>
            <person name="Nusbaum C."/>
            <person name="Birren B."/>
        </authorList>
    </citation>
    <scope>NUCLEOTIDE SEQUENCE [LARGE SCALE GENOMIC DNA]</scope>
</reference>
<proteinExistence type="predicted"/>
<dbReference type="RefSeq" id="XP_003147153.1">
    <property type="nucleotide sequence ID" value="XM_003147105.1"/>
</dbReference>
<dbReference type="EMBL" id="JH712122">
    <property type="protein sequence ID" value="EFO16916.1"/>
    <property type="molecule type" value="Genomic_DNA"/>
</dbReference>
<accession>A0A1S0TMS1</accession>
<gene>
    <name evidence="1" type="ORF">LOAG_11588</name>
</gene>